<accession>A0ABT7FF80</accession>
<dbReference type="PANTHER" id="PTHR33653">
    <property type="entry name" value="RIBONUCLEASE VAPC2"/>
    <property type="match status" value="1"/>
</dbReference>
<dbReference type="InterPro" id="IPR050556">
    <property type="entry name" value="Type_II_TA_system_RNase"/>
</dbReference>
<comment type="cofactor">
    <cofactor evidence="1">
        <name>Mg(2+)</name>
        <dbReference type="ChEBI" id="CHEBI:18420"/>
    </cofactor>
</comment>
<dbReference type="RefSeq" id="WP_284485731.1">
    <property type="nucleotide sequence ID" value="NZ_JASNJE010000013.1"/>
</dbReference>
<keyword evidence="4" id="KW-0479">Metal-binding</keyword>
<evidence type="ECO:0000256" key="7">
    <source>
        <dbReference type="ARBA" id="ARBA00038093"/>
    </source>
</evidence>
<evidence type="ECO:0000313" key="10">
    <source>
        <dbReference type="Proteomes" id="UP001227126"/>
    </source>
</evidence>
<evidence type="ECO:0000313" key="9">
    <source>
        <dbReference type="EMBL" id="MDK3073792.1"/>
    </source>
</evidence>
<proteinExistence type="inferred from homology"/>
<dbReference type="Pfam" id="PF01850">
    <property type="entry name" value="PIN"/>
    <property type="match status" value="1"/>
</dbReference>
<keyword evidence="6" id="KW-0460">Magnesium</keyword>
<organism evidence="9 10">
    <name type="scientific">Sedimentitalea xiamensis</name>
    <dbReference type="NCBI Taxonomy" id="3050037"/>
    <lineage>
        <taxon>Bacteria</taxon>
        <taxon>Pseudomonadati</taxon>
        <taxon>Pseudomonadota</taxon>
        <taxon>Alphaproteobacteria</taxon>
        <taxon>Rhodobacterales</taxon>
        <taxon>Paracoccaceae</taxon>
        <taxon>Sedimentitalea</taxon>
    </lineage>
</organism>
<dbReference type="EMBL" id="JASNJE010000013">
    <property type="protein sequence ID" value="MDK3073792.1"/>
    <property type="molecule type" value="Genomic_DNA"/>
</dbReference>
<dbReference type="InterPro" id="IPR029060">
    <property type="entry name" value="PIN-like_dom_sf"/>
</dbReference>
<evidence type="ECO:0000259" key="8">
    <source>
        <dbReference type="Pfam" id="PF01850"/>
    </source>
</evidence>
<evidence type="ECO:0000256" key="1">
    <source>
        <dbReference type="ARBA" id="ARBA00001946"/>
    </source>
</evidence>
<gene>
    <name evidence="9" type="ORF">QO034_11765</name>
</gene>
<dbReference type="Gene3D" id="3.40.50.1010">
    <property type="entry name" value="5'-nuclease"/>
    <property type="match status" value="1"/>
</dbReference>
<keyword evidence="5" id="KW-0378">Hydrolase</keyword>
<keyword evidence="2" id="KW-1277">Toxin-antitoxin system</keyword>
<evidence type="ECO:0000256" key="6">
    <source>
        <dbReference type="ARBA" id="ARBA00022842"/>
    </source>
</evidence>
<dbReference type="InterPro" id="IPR002716">
    <property type="entry name" value="PIN_dom"/>
</dbReference>
<comment type="caution">
    <text evidence="9">The sequence shown here is derived from an EMBL/GenBank/DDBJ whole genome shotgun (WGS) entry which is preliminary data.</text>
</comment>
<evidence type="ECO:0000256" key="2">
    <source>
        <dbReference type="ARBA" id="ARBA00022649"/>
    </source>
</evidence>
<reference evidence="9 10" key="1">
    <citation type="submission" date="2023-05" db="EMBL/GenBank/DDBJ databases">
        <title>Sedimentitalea sp. nov. JM2-8.</title>
        <authorList>
            <person name="Huang J."/>
        </authorList>
    </citation>
    <scope>NUCLEOTIDE SEQUENCE [LARGE SCALE GENOMIC DNA]</scope>
    <source>
        <strain evidence="9 10">JM2-8</strain>
    </source>
</reference>
<feature type="domain" description="PIN" evidence="8">
    <location>
        <begin position="5"/>
        <end position="128"/>
    </location>
</feature>
<dbReference type="PANTHER" id="PTHR33653:SF1">
    <property type="entry name" value="RIBONUCLEASE VAPC2"/>
    <property type="match status" value="1"/>
</dbReference>
<protein>
    <submittedName>
        <fullName evidence="9">PIN domain-containing protein</fullName>
    </submittedName>
</protein>
<evidence type="ECO:0000256" key="5">
    <source>
        <dbReference type="ARBA" id="ARBA00022801"/>
    </source>
</evidence>
<evidence type="ECO:0000256" key="3">
    <source>
        <dbReference type="ARBA" id="ARBA00022722"/>
    </source>
</evidence>
<comment type="similarity">
    <text evidence="7">Belongs to the PINc/VapC protein family.</text>
</comment>
<name>A0ABT7FF80_9RHOB</name>
<keyword evidence="10" id="KW-1185">Reference proteome</keyword>
<sequence>MTRCLLDTNIISNVIKPQPSDALLAWWAGQKDDDLFVASLTIAEIWRGILEKPRGRKRDALEAWFQGPEGPQELFAGRILSFDDKAALIWARLMSDGKAAGRPRSALDMIIAAVAGANDCVVITDNEKDFVGLEITNPLRGED</sequence>
<keyword evidence="3" id="KW-0540">Nuclease</keyword>
<dbReference type="SUPFAM" id="SSF88723">
    <property type="entry name" value="PIN domain-like"/>
    <property type="match status" value="1"/>
</dbReference>
<evidence type="ECO:0000256" key="4">
    <source>
        <dbReference type="ARBA" id="ARBA00022723"/>
    </source>
</evidence>
<dbReference type="Proteomes" id="UP001227126">
    <property type="component" value="Unassembled WGS sequence"/>
</dbReference>